<dbReference type="EMBL" id="JBBMFN010000091">
    <property type="protein sequence ID" value="MEQ2468297.1"/>
    <property type="molecule type" value="Genomic_DNA"/>
</dbReference>
<organism evidence="4 5">
    <name type="scientific">Niallia hominis</name>
    <dbReference type="NCBI Taxonomy" id="3133173"/>
    <lineage>
        <taxon>Bacteria</taxon>
        <taxon>Bacillati</taxon>
        <taxon>Bacillota</taxon>
        <taxon>Bacilli</taxon>
        <taxon>Bacillales</taxon>
        <taxon>Bacillaceae</taxon>
        <taxon>Niallia</taxon>
    </lineage>
</organism>
<dbReference type="Proteomes" id="UP001465426">
    <property type="component" value="Unassembled WGS sequence"/>
</dbReference>
<evidence type="ECO:0000259" key="2">
    <source>
        <dbReference type="Pfam" id="PF00534"/>
    </source>
</evidence>
<reference evidence="4 5" key="1">
    <citation type="submission" date="2024-03" db="EMBL/GenBank/DDBJ databases">
        <title>Human intestinal bacterial collection.</title>
        <authorList>
            <person name="Pauvert C."/>
            <person name="Hitch T.C.A."/>
            <person name="Clavel T."/>
        </authorList>
    </citation>
    <scope>NUCLEOTIDE SEQUENCE [LARGE SCALE GENOMIC DNA]</scope>
    <source>
        <strain evidence="4 5">CLA-SR-H024</strain>
    </source>
</reference>
<feature type="domain" description="Glycosyl transferase family 1" evidence="2">
    <location>
        <begin position="199"/>
        <end position="354"/>
    </location>
</feature>
<dbReference type="Pfam" id="PF00534">
    <property type="entry name" value="Glycos_transf_1"/>
    <property type="match status" value="1"/>
</dbReference>
<dbReference type="PANTHER" id="PTHR46401:SF2">
    <property type="entry name" value="GLYCOSYLTRANSFERASE WBBK-RELATED"/>
    <property type="match status" value="1"/>
</dbReference>
<keyword evidence="1" id="KW-0808">Transferase</keyword>
<comment type="caution">
    <text evidence="4">The sequence shown here is derived from an EMBL/GenBank/DDBJ whole genome shotgun (WGS) entry which is preliminary data.</text>
</comment>
<dbReference type="InterPro" id="IPR028098">
    <property type="entry name" value="Glyco_trans_4-like_N"/>
</dbReference>
<feature type="domain" description="Glycosyltransferase subfamily 4-like N-terminal" evidence="3">
    <location>
        <begin position="16"/>
        <end position="172"/>
    </location>
</feature>
<proteinExistence type="predicted"/>
<dbReference type="InterPro" id="IPR001296">
    <property type="entry name" value="Glyco_trans_1"/>
</dbReference>
<dbReference type="CDD" id="cd03809">
    <property type="entry name" value="GT4_MtfB-like"/>
    <property type="match status" value="1"/>
</dbReference>
<dbReference type="SUPFAM" id="SSF53756">
    <property type="entry name" value="UDP-Glycosyltransferase/glycogen phosphorylase"/>
    <property type="match status" value="1"/>
</dbReference>
<evidence type="ECO:0000313" key="4">
    <source>
        <dbReference type="EMBL" id="MEQ2468297.1"/>
    </source>
</evidence>
<evidence type="ECO:0000313" key="5">
    <source>
        <dbReference type="Proteomes" id="UP001465426"/>
    </source>
</evidence>
<dbReference type="RefSeq" id="WP_349205393.1">
    <property type="nucleotide sequence ID" value="NZ_JBBMFN010000091.1"/>
</dbReference>
<keyword evidence="5" id="KW-1185">Reference proteome</keyword>
<gene>
    <name evidence="4" type="ORF">WMO63_21800</name>
</gene>
<evidence type="ECO:0000259" key="3">
    <source>
        <dbReference type="Pfam" id="PF13439"/>
    </source>
</evidence>
<dbReference type="PANTHER" id="PTHR46401">
    <property type="entry name" value="GLYCOSYLTRANSFERASE WBBK-RELATED"/>
    <property type="match status" value="1"/>
</dbReference>
<accession>A0ABV1F4J2</accession>
<dbReference type="Gene3D" id="3.40.50.2000">
    <property type="entry name" value="Glycogen Phosphorylase B"/>
    <property type="match status" value="2"/>
</dbReference>
<sequence>MRVCIDGQSLLTKRTGIGNYTYNLIDKISLNNHPYDVSVFANSMRGNLVQEFQNTTIDFKLTRFPYKIYKKCVYDYNINIGLFAGSFDLFHSTNFIAPKIGRNKKLVITVHDLAFKYFPEMIEKETLNLINEYLPRSLERANKVIAVSENTKKDLIINYSIDPNKIVVTPLACNREQYQRVSNEEKIAVVKTKYNILNDYFIYIGTLEPRKNIPNLIKAFNKVANTYENISLVLVGQKGWGYEEISKLINEFNLEDRIIFTGYVPDEEVPALLSGSISFVYPSFYEGFGLPVLEAFSCGIPVITSNNSSLPEVAGELGVYVDPYNVDDLANKLNKMLEEKHNLDSKKYIERAKQFSWESLAEKTSDVYMKLLYK</sequence>
<dbReference type="Pfam" id="PF13439">
    <property type="entry name" value="Glyco_transf_4"/>
    <property type="match status" value="1"/>
</dbReference>
<name>A0ABV1F4J2_9BACI</name>
<evidence type="ECO:0000256" key="1">
    <source>
        <dbReference type="ARBA" id="ARBA00022679"/>
    </source>
</evidence>
<protein>
    <submittedName>
        <fullName evidence="4">Glycosyltransferase family 1 protein</fullName>
    </submittedName>
</protein>